<dbReference type="Proteomes" id="UP000397656">
    <property type="component" value="Chromosome 1"/>
</dbReference>
<evidence type="ECO:0000313" key="1">
    <source>
        <dbReference type="EMBL" id="QOT75306.1"/>
    </source>
</evidence>
<dbReference type="AlphaFoldDB" id="A0A643G3T5"/>
<reference evidence="1 2" key="1">
    <citation type="submission" date="2020-10" db="EMBL/GenBank/DDBJ databases">
        <title>Complete genome sequence of Cupriavidus basilensis CCUG 49340T.</title>
        <authorList>
            <person name="Salva-Serra F."/>
            <person name="Donoso R.A."/>
            <person name="Cho K.H."/>
            <person name="Yoo J.A."/>
            <person name="Lee K."/>
            <person name="Yoon S.-H."/>
            <person name="Perez-Pantoja D."/>
            <person name="Moore E.R.B."/>
        </authorList>
    </citation>
    <scope>NUCLEOTIDE SEQUENCE [LARGE SCALE GENOMIC DNA]</scope>
    <source>
        <strain evidence="2">CCUG 49340</strain>
    </source>
</reference>
<dbReference type="RefSeq" id="WP_150983140.1">
    <property type="nucleotide sequence ID" value="NZ_CP062803.1"/>
</dbReference>
<sequence>MPRPVRESPRNFRFSRAASALLCLAALAMPAAHAQTLAKAGPPDSVVARLMAWRMMSDRPVSLSALALFEWDDFGVVVEAAGEGMANCGQAGFLPCDASLQPERGTPVQVLVFRRGTQRVYQERITARSATFAEPLPAEVPRAQATLVGCPGYRGQVLWCLRGSARGRQPDPFLDGA</sequence>
<dbReference type="GeneID" id="98401999"/>
<organism evidence="1 2">
    <name type="scientific">Cupriavidus basilensis</name>
    <dbReference type="NCBI Taxonomy" id="68895"/>
    <lineage>
        <taxon>Bacteria</taxon>
        <taxon>Pseudomonadati</taxon>
        <taxon>Pseudomonadota</taxon>
        <taxon>Betaproteobacteria</taxon>
        <taxon>Burkholderiales</taxon>
        <taxon>Burkholderiaceae</taxon>
        <taxon>Cupriavidus</taxon>
    </lineage>
</organism>
<gene>
    <name evidence="1" type="ORF">F7R26_013885</name>
</gene>
<evidence type="ECO:0000313" key="2">
    <source>
        <dbReference type="Proteomes" id="UP000397656"/>
    </source>
</evidence>
<accession>A0A643G3T5</accession>
<proteinExistence type="predicted"/>
<protein>
    <submittedName>
        <fullName evidence="1">Uncharacterized protein</fullName>
    </submittedName>
</protein>
<name>A0A643G3T5_9BURK</name>
<dbReference type="EMBL" id="CP062803">
    <property type="protein sequence ID" value="QOT75306.1"/>
    <property type="molecule type" value="Genomic_DNA"/>
</dbReference>